<keyword evidence="3" id="KW-1185">Reference proteome</keyword>
<dbReference type="NCBIfam" id="TIGR00278">
    <property type="entry name" value="membrane protein insertion efficiency factor YidD"/>
    <property type="match status" value="1"/>
</dbReference>
<dbReference type="Proteomes" id="UP000317421">
    <property type="component" value="Unassembled WGS sequence"/>
</dbReference>
<keyword evidence="1" id="KW-0472">Membrane</keyword>
<comment type="similarity">
    <text evidence="1">Belongs to the UPF0161 family.</text>
</comment>
<comment type="function">
    <text evidence="1">Could be involved in insertion of integral membrane proteins into the membrane.</text>
</comment>
<accession>A0A5C6A7G9</accession>
<dbReference type="RefSeq" id="WP_231934524.1">
    <property type="nucleotide sequence ID" value="NZ_SJPR01000004.1"/>
</dbReference>
<dbReference type="GO" id="GO:0005886">
    <property type="term" value="C:plasma membrane"/>
    <property type="evidence" value="ECO:0007669"/>
    <property type="project" value="UniProtKB-SubCell"/>
</dbReference>
<proteinExistence type="inferred from homology"/>
<sequence>MIRVGLFLYAAARDLLSLALLAAVRVYQLALSPWLPKSCRYQPSCSEYAVLAIRKYGPLRGLVKSALRIGRCHPCGRGGFDPP</sequence>
<reference evidence="2 3" key="1">
    <citation type="submission" date="2019-02" db="EMBL/GenBank/DDBJ databases">
        <title>Deep-cultivation of Planctomycetes and their phenomic and genomic characterization uncovers novel biology.</title>
        <authorList>
            <person name="Wiegand S."/>
            <person name="Jogler M."/>
            <person name="Boedeker C."/>
            <person name="Pinto D."/>
            <person name="Vollmers J."/>
            <person name="Rivas-Marin E."/>
            <person name="Kohn T."/>
            <person name="Peeters S.H."/>
            <person name="Heuer A."/>
            <person name="Rast P."/>
            <person name="Oberbeckmann S."/>
            <person name="Bunk B."/>
            <person name="Jeske O."/>
            <person name="Meyerdierks A."/>
            <person name="Storesund J.E."/>
            <person name="Kallscheuer N."/>
            <person name="Luecker S."/>
            <person name="Lage O.M."/>
            <person name="Pohl T."/>
            <person name="Merkel B.J."/>
            <person name="Hornburger P."/>
            <person name="Mueller R.-W."/>
            <person name="Bruemmer F."/>
            <person name="Labrenz M."/>
            <person name="Spormann A.M."/>
            <person name="Op Den Camp H."/>
            <person name="Overmann J."/>
            <person name="Amann R."/>
            <person name="Jetten M.S.M."/>
            <person name="Mascher T."/>
            <person name="Medema M.H."/>
            <person name="Devos D.P."/>
            <person name="Kaster A.-K."/>
            <person name="Ovreas L."/>
            <person name="Rohde M."/>
            <person name="Galperin M.Y."/>
            <person name="Jogler C."/>
        </authorList>
    </citation>
    <scope>NUCLEOTIDE SEQUENCE [LARGE SCALE GENOMIC DNA]</scope>
    <source>
        <strain evidence="2 3">Pla108</strain>
    </source>
</reference>
<name>A0A5C6A7G9_9BACT</name>
<dbReference type="Pfam" id="PF01809">
    <property type="entry name" value="YidD"/>
    <property type="match status" value="1"/>
</dbReference>
<evidence type="ECO:0000313" key="3">
    <source>
        <dbReference type="Proteomes" id="UP000317421"/>
    </source>
</evidence>
<evidence type="ECO:0000256" key="1">
    <source>
        <dbReference type="HAMAP-Rule" id="MF_00386"/>
    </source>
</evidence>
<protein>
    <recommendedName>
        <fullName evidence="1">Putative membrane protein insertion efficiency factor</fullName>
    </recommendedName>
</protein>
<comment type="caution">
    <text evidence="2">The sequence shown here is derived from an EMBL/GenBank/DDBJ whole genome shotgun (WGS) entry which is preliminary data.</text>
</comment>
<comment type="subcellular location">
    <subcellularLocation>
        <location evidence="1">Cell membrane</location>
        <topology evidence="1">Peripheral membrane protein</topology>
        <orientation evidence="1">Cytoplasmic side</orientation>
    </subcellularLocation>
</comment>
<evidence type="ECO:0000313" key="2">
    <source>
        <dbReference type="EMBL" id="TWT95952.1"/>
    </source>
</evidence>
<dbReference type="PANTHER" id="PTHR33383">
    <property type="entry name" value="MEMBRANE PROTEIN INSERTION EFFICIENCY FACTOR-RELATED"/>
    <property type="match status" value="1"/>
</dbReference>
<organism evidence="2 3">
    <name type="scientific">Botrimarina colliarenosi</name>
    <dbReference type="NCBI Taxonomy" id="2528001"/>
    <lineage>
        <taxon>Bacteria</taxon>
        <taxon>Pseudomonadati</taxon>
        <taxon>Planctomycetota</taxon>
        <taxon>Planctomycetia</taxon>
        <taxon>Pirellulales</taxon>
        <taxon>Lacipirellulaceae</taxon>
        <taxon>Botrimarina</taxon>
    </lineage>
</organism>
<dbReference type="SMART" id="SM01234">
    <property type="entry name" value="Haemolytic"/>
    <property type="match status" value="1"/>
</dbReference>
<dbReference type="AlphaFoldDB" id="A0A5C6A7G9"/>
<keyword evidence="1" id="KW-1003">Cell membrane</keyword>
<dbReference type="InterPro" id="IPR002696">
    <property type="entry name" value="Membr_insert_effic_factor_YidD"/>
</dbReference>
<dbReference type="PANTHER" id="PTHR33383:SF1">
    <property type="entry name" value="MEMBRANE PROTEIN INSERTION EFFICIENCY FACTOR-RELATED"/>
    <property type="match status" value="1"/>
</dbReference>
<dbReference type="HAMAP" id="MF_00386">
    <property type="entry name" value="UPF0161_YidD"/>
    <property type="match status" value="1"/>
</dbReference>
<gene>
    <name evidence="2" type="primary">yidD</name>
    <name evidence="2" type="ORF">Pla108_30290</name>
</gene>
<dbReference type="EMBL" id="SJPR01000004">
    <property type="protein sequence ID" value="TWT95952.1"/>
    <property type="molecule type" value="Genomic_DNA"/>
</dbReference>